<sequence>SNQTASQNIILSETAKRSLHNVKSDYHKLIICNENNYYKFITKFLHLTGEVKIVNRDYKTDFNDKLFFNLQRMIAVVNTITNTYIEFQKICTQVAYIFQIINIFNSQTLSDTSATKFYIMKKTISTYSDIQWYYCKEKNHITRNYFMK</sequence>
<dbReference type="GeneID" id="9092210"/>
<keyword evidence="2" id="KW-1185">Reference proteome</keyword>
<reference evidence="1 2" key="1">
    <citation type="journal article" date="2011" name="PLoS Genet.">
        <title>Comparative genomic analysis of human fungal pathogens causing paracoccidioidomycosis.</title>
        <authorList>
            <person name="Desjardins C.A."/>
            <person name="Champion M.D."/>
            <person name="Holder J.W."/>
            <person name="Muszewska A."/>
            <person name="Goldberg J."/>
            <person name="Bailao A.M."/>
            <person name="Brigido M.M."/>
            <person name="Ferreira M.E."/>
            <person name="Garcia A.M."/>
            <person name="Grynberg M."/>
            <person name="Gujja S."/>
            <person name="Heiman D.I."/>
            <person name="Henn M.R."/>
            <person name="Kodira C.D."/>
            <person name="Leon-Narvaez H."/>
            <person name="Longo L.V."/>
            <person name="Ma L.J."/>
            <person name="Malavazi I."/>
            <person name="Matsuo A.L."/>
            <person name="Morais F.V."/>
            <person name="Pereira M."/>
            <person name="Rodriguez-Brito S."/>
            <person name="Sakthikumar S."/>
            <person name="Salem-Izacc S.M."/>
            <person name="Sykes S.M."/>
            <person name="Teixeira M.M."/>
            <person name="Vallejo M.C."/>
            <person name="Walter M.E."/>
            <person name="Yandava C."/>
            <person name="Young S."/>
            <person name="Zeng Q."/>
            <person name="Zucker J."/>
            <person name="Felipe M.S."/>
            <person name="Goldman G.H."/>
            <person name="Haas B.J."/>
            <person name="McEwen J.G."/>
            <person name="Nino-Vega G."/>
            <person name="Puccia R."/>
            <person name="San-Blas G."/>
            <person name="Soares C.M."/>
            <person name="Birren B.W."/>
            <person name="Cuomo C.A."/>
        </authorList>
    </citation>
    <scope>NUCLEOTIDE SEQUENCE [LARGE SCALE GENOMIC DNA]</scope>
    <source>
        <strain evidence="2">ATCC MYA-826 / Pb01</strain>
    </source>
</reference>
<dbReference type="OrthoDB" id="4509994at2759"/>
<feature type="non-terminal residue" evidence="1">
    <location>
        <position position="1"/>
    </location>
</feature>
<proteinExistence type="predicted"/>
<dbReference type="VEuPathDB" id="FungiDB:PAAG_09098"/>
<gene>
    <name evidence="1" type="ORF">PAAG_09098</name>
</gene>
<dbReference type="KEGG" id="pbl:PAAG_09098"/>
<organism evidence="1 2">
    <name type="scientific">Paracoccidioides lutzii (strain ATCC MYA-826 / Pb01)</name>
    <name type="common">Paracoccidioides brasiliensis</name>
    <dbReference type="NCBI Taxonomy" id="502779"/>
    <lineage>
        <taxon>Eukaryota</taxon>
        <taxon>Fungi</taxon>
        <taxon>Dikarya</taxon>
        <taxon>Ascomycota</taxon>
        <taxon>Pezizomycotina</taxon>
        <taxon>Eurotiomycetes</taxon>
        <taxon>Eurotiomycetidae</taxon>
        <taxon>Onygenales</taxon>
        <taxon>Ajellomycetaceae</taxon>
        <taxon>Paracoccidioides</taxon>
    </lineage>
</organism>
<protein>
    <submittedName>
        <fullName evidence="1">Uncharacterized protein</fullName>
    </submittedName>
</protein>
<dbReference type="Proteomes" id="UP000002059">
    <property type="component" value="Partially assembled WGS sequence"/>
</dbReference>
<evidence type="ECO:0000313" key="1">
    <source>
        <dbReference type="EMBL" id="EEH41013.2"/>
    </source>
</evidence>
<dbReference type="AlphaFoldDB" id="C1HE99"/>
<dbReference type="RefSeq" id="XP_015701888.1">
    <property type="nucleotide sequence ID" value="XM_015846732.1"/>
</dbReference>
<dbReference type="EMBL" id="KN294070">
    <property type="protein sequence ID" value="EEH41013.2"/>
    <property type="molecule type" value="Genomic_DNA"/>
</dbReference>
<evidence type="ECO:0000313" key="2">
    <source>
        <dbReference type="Proteomes" id="UP000002059"/>
    </source>
</evidence>
<accession>C1HE99</accession>
<dbReference type="HOGENOM" id="CLU_140493_0_0_1"/>
<name>C1HE99_PARBA</name>